<dbReference type="InParanoid" id="A0A3N4L1Y8"/>
<accession>A0A3N4L1Y8</accession>
<dbReference type="OrthoDB" id="4295657at2759"/>
<evidence type="ECO:0000313" key="2">
    <source>
        <dbReference type="Proteomes" id="UP000277580"/>
    </source>
</evidence>
<proteinExistence type="predicted"/>
<dbReference type="AlphaFoldDB" id="A0A3N4L1Y8"/>
<dbReference type="EMBL" id="ML119131">
    <property type="protein sequence ID" value="RPB11985.1"/>
    <property type="molecule type" value="Genomic_DNA"/>
</dbReference>
<reference evidence="1 2" key="1">
    <citation type="journal article" date="2018" name="Nat. Ecol. Evol.">
        <title>Pezizomycetes genomes reveal the molecular basis of ectomycorrhizal truffle lifestyle.</title>
        <authorList>
            <person name="Murat C."/>
            <person name="Payen T."/>
            <person name="Noel B."/>
            <person name="Kuo A."/>
            <person name="Morin E."/>
            <person name="Chen J."/>
            <person name="Kohler A."/>
            <person name="Krizsan K."/>
            <person name="Balestrini R."/>
            <person name="Da Silva C."/>
            <person name="Montanini B."/>
            <person name="Hainaut M."/>
            <person name="Levati E."/>
            <person name="Barry K.W."/>
            <person name="Belfiori B."/>
            <person name="Cichocki N."/>
            <person name="Clum A."/>
            <person name="Dockter R.B."/>
            <person name="Fauchery L."/>
            <person name="Guy J."/>
            <person name="Iotti M."/>
            <person name="Le Tacon F."/>
            <person name="Lindquist E.A."/>
            <person name="Lipzen A."/>
            <person name="Malagnac F."/>
            <person name="Mello A."/>
            <person name="Molinier V."/>
            <person name="Miyauchi S."/>
            <person name="Poulain J."/>
            <person name="Riccioni C."/>
            <person name="Rubini A."/>
            <person name="Sitrit Y."/>
            <person name="Splivallo R."/>
            <person name="Traeger S."/>
            <person name="Wang M."/>
            <person name="Zifcakova L."/>
            <person name="Wipf D."/>
            <person name="Zambonelli A."/>
            <person name="Paolocci F."/>
            <person name="Nowrousian M."/>
            <person name="Ottonello S."/>
            <person name="Baldrian P."/>
            <person name="Spatafora J.W."/>
            <person name="Henrissat B."/>
            <person name="Nagy L.G."/>
            <person name="Aury J.M."/>
            <person name="Wincker P."/>
            <person name="Grigoriev I.V."/>
            <person name="Bonfante P."/>
            <person name="Martin F.M."/>
        </authorList>
    </citation>
    <scope>NUCLEOTIDE SEQUENCE [LARGE SCALE GENOMIC DNA]</scope>
    <source>
        <strain evidence="1 2">CCBAS932</strain>
    </source>
</reference>
<gene>
    <name evidence="1" type="ORF">P167DRAFT_574636</name>
</gene>
<evidence type="ECO:0000313" key="1">
    <source>
        <dbReference type="EMBL" id="RPB11985.1"/>
    </source>
</evidence>
<keyword evidence="2" id="KW-1185">Reference proteome</keyword>
<protein>
    <submittedName>
        <fullName evidence="1">Uncharacterized protein</fullName>
    </submittedName>
</protein>
<sequence length="424" mass="47924">MYPDSRPDVWGAMASTTSRFKAVEVHDKSACHADEFLLLHPADVWEKGVPPQQKVELICFSTRRRGGDYFNIIHQLQWRNHSPSDVQYVLGVFPEVLCAQYPLSVPVSLDRRGSRVGYEGYNLTPLHFWFDIHVEHGQDNIFACIGEAGEIWFLWPSTPKDEQEFYSNAYLKANLDSGSRVRSSLTLRFALIATNLEFGRIARPGATYALYVPVGWIHGFLTINGGILEGHIFTATDRLETVLHCLNLEVDNGGNIEELQRTLSLILDMLEMKLVHGKTPQESIRRWLKLLELLRKNKKTRGNNALPATCPFGESGSRKGMLDMAKHVKTHVLEFEIERPVPNKARGRPRAGKAEIKTAEIQTVAKRGSKPTVNPAVESGGDVQEINGEEYTAVTKRQRLTRPKDKIACRNTKIYDSISLEYKK</sequence>
<name>A0A3N4L1Y8_9PEZI</name>
<dbReference type="Proteomes" id="UP000277580">
    <property type="component" value="Unassembled WGS sequence"/>
</dbReference>
<dbReference type="STRING" id="1392247.A0A3N4L1Y8"/>
<organism evidence="1 2">
    <name type="scientific">Morchella conica CCBAS932</name>
    <dbReference type="NCBI Taxonomy" id="1392247"/>
    <lineage>
        <taxon>Eukaryota</taxon>
        <taxon>Fungi</taxon>
        <taxon>Dikarya</taxon>
        <taxon>Ascomycota</taxon>
        <taxon>Pezizomycotina</taxon>
        <taxon>Pezizomycetes</taxon>
        <taxon>Pezizales</taxon>
        <taxon>Morchellaceae</taxon>
        <taxon>Morchella</taxon>
    </lineage>
</organism>